<dbReference type="Proteomes" id="UP000184608">
    <property type="component" value="Unassembled WGS sequence"/>
</dbReference>
<proteinExistence type="inferred from homology"/>
<dbReference type="PANTHER" id="PTHR33446">
    <property type="entry name" value="PROTEIN TONB-RELATED"/>
    <property type="match status" value="1"/>
</dbReference>
<keyword evidence="14" id="KW-1185">Reference proteome</keyword>
<dbReference type="GO" id="GO:0005886">
    <property type="term" value="C:plasma membrane"/>
    <property type="evidence" value="ECO:0007669"/>
    <property type="project" value="UniProtKB-SubCell"/>
</dbReference>
<keyword evidence="5 10" id="KW-0997">Cell inner membrane</keyword>
<evidence type="ECO:0000256" key="11">
    <source>
        <dbReference type="SAM" id="MobiDB-lite"/>
    </source>
</evidence>
<protein>
    <recommendedName>
        <fullName evidence="10">Protein TonB</fullName>
    </recommendedName>
</protein>
<dbReference type="PRINTS" id="PR01374">
    <property type="entry name" value="TONBPROTEIN"/>
</dbReference>
<keyword evidence="7 10" id="KW-0653">Protein transport</keyword>
<organism evidence="13 14">
    <name type="scientific">Vibrio aerogenes CECT 7868</name>
    <dbReference type="NCBI Taxonomy" id="1216006"/>
    <lineage>
        <taxon>Bacteria</taxon>
        <taxon>Pseudomonadati</taxon>
        <taxon>Pseudomonadota</taxon>
        <taxon>Gammaproteobacteria</taxon>
        <taxon>Vibrionales</taxon>
        <taxon>Vibrionaceae</taxon>
        <taxon>Vibrio</taxon>
    </lineage>
</organism>
<gene>
    <name evidence="13" type="ORF">VA7868_02388</name>
</gene>
<evidence type="ECO:0000256" key="8">
    <source>
        <dbReference type="ARBA" id="ARBA00022989"/>
    </source>
</evidence>
<dbReference type="PANTHER" id="PTHR33446:SF14">
    <property type="entry name" value="PROTEIN TONB"/>
    <property type="match status" value="1"/>
</dbReference>
<dbReference type="PROSITE" id="PS52015">
    <property type="entry name" value="TONB_CTD"/>
    <property type="match status" value="1"/>
</dbReference>
<comment type="subcellular location">
    <subcellularLocation>
        <location evidence="1 10">Cell inner membrane</location>
        <topology evidence="1 10">Single-pass membrane protein</topology>
        <orientation evidence="1 10">Periplasmic side</orientation>
    </subcellularLocation>
</comment>
<keyword evidence="6" id="KW-0812">Transmembrane</keyword>
<dbReference type="InterPro" id="IPR037682">
    <property type="entry name" value="TonB_C"/>
</dbReference>
<reference evidence="13 14" key="1">
    <citation type="submission" date="2016-11" db="EMBL/GenBank/DDBJ databases">
        <authorList>
            <person name="Jaros S."/>
            <person name="Januszkiewicz K."/>
            <person name="Wedrychowicz H."/>
        </authorList>
    </citation>
    <scope>NUCLEOTIDE SEQUENCE [LARGE SCALE GENOMIC DNA]</scope>
    <source>
        <strain evidence="13 14">CECT 7868</strain>
    </source>
</reference>
<evidence type="ECO:0000256" key="10">
    <source>
        <dbReference type="RuleBase" id="RU362123"/>
    </source>
</evidence>
<accession>A0A1M5Z764</accession>
<evidence type="ECO:0000256" key="1">
    <source>
        <dbReference type="ARBA" id="ARBA00004383"/>
    </source>
</evidence>
<evidence type="ECO:0000256" key="9">
    <source>
        <dbReference type="ARBA" id="ARBA00023136"/>
    </source>
</evidence>
<dbReference type="RefSeq" id="WP_073604054.1">
    <property type="nucleotide sequence ID" value="NZ_FQXZ01000023.1"/>
</dbReference>
<dbReference type="InterPro" id="IPR051045">
    <property type="entry name" value="TonB-dependent_transducer"/>
</dbReference>
<dbReference type="InterPro" id="IPR003538">
    <property type="entry name" value="TonB"/>
</dbReference>
<evidence type="ECO:0000313" key="14">
    <source>
        <dbReference type="Proteomes" id="UP000184608"/>
    </source>
</evidence>
<dbReference type="GO" id="GO:0015031">
    <property type="term" value="P:protein transport"/>
    <property type="evidence" value="ECO:0007669"/>
    <property type="project" value="UniProtKB-UniRule"/>
</dbReference>
<comment type="function">
    <text evidence="10">Interacts with outer membrane receptor proteins that carry out high-affinity binding and energy dependent uptake into the periplasmic space of specific substrates. It could act to transduce energy from the cytoplasmic membrane to specific energy-requiring processes in the outer membrane, resulting in the release into the periplasm of ligands bound by these outer membrane proteins.</text>
</comment>
<evidence type="ECO:0000256" key="5">
    <source>
        <dbReference type="ARBA" id="ARBA00022519"/>
    </source>
</evidence>
<feature type="region of interest" description="Disordered" evidence="11">
    <location>
        <begin position="55"/>
        <end position="83"/>
    </location>
</feature>
<dbReference type="OrthoDB" id="1628901at2"/>
<dbReference type="InterPro" id="IPR006260">
    <property type="entry name" value="TonB/TolA_C"/>
</dbReference>
<dbReference type="GO" id="GO:0031992">
    <property type="term" value="F:energy transducer activity"/>
    <property type="evidence" value="ECO:0007669"/>
    <property type="project" value="InterPro"/>
</dbReference>
<sequence length="212" mass="23959">MLRWLTAIPLALFASLSLFSFMAWMVDNGVQRASEQPPALRFDMFMTEQQETIQRRQRVVPPKPEVPQKPQMAHTVTPQSPQPVAHQMSAALDMPVSGIDTSIHGIRINGLKLSSGTGSTVSREAIPLYKPKPRYPARAERRNIEGSVTLQFDIDETGKARNITVISSQPKRIFDRSARRAISRWKFKAKIVDGKAVMQKEMTQTINYEINK</sequence>
<comment type="similarity">
    <text evidence="2 10">Belongs to the TonB family.</text>
</comment>
<dbReference type="NCBIfam" id="TIGR01352">
    <property type="entry name" value="tonB_Cterm"/>
    <property type="match status" value="1"/>
</dbReference>
<dbReference type="GO" id="GO:0015891">
    <property type="term" value="P:siderophore transport"/>
    <property type="evidence" value="ECO:0007669"/>
    <property type="project" value="InterPro"/>
</dbReference>
<keyword evidence="8" id="KW-1133">Transmembrane helix</keyword>
<evidence type="ECO:0000259" key="12">
    <source>
        <dbReference type="PROSITE" id="PS52015"/>
    </source>
</evidence>
<evidence type="ECO:0000256" key="3">
    <source>
        <dbReference type="ARBA" id="ARBA00022448"/>
    </source>
</evidence>
<name>A0A1M5Z764_9VIBR</name>
<dbReference type="Gene3D" id="3.30.1150.10">
    <property type="match status" value="1"/>
</dbReference>
<keyword evidence="4 10" id="KW-1003">Cell membrane</keyword>
<feature type="domain" description="TonB C-terminal" evidence="12">
    <location>
        <begin position="120"/>
        <end position="212"/>
    </location>
</feature>
<evidence type="ECO:0000256" key="6">
    <source>
        <dbReference type="ARBA" id="ARBA00022692"/>
    </source>
</evidence>
<evidence type="ECO:0000256" key="7">
    <source>
        <dbReference type="ARBA" id="ARBA00022927"/>
    </source>
</evidence>
<keyword evidence="9" id="KW-0472">Membrane</keyword>
<evidence type="ECO:0000313" key="13">
    <source>
        <dbReference type="EMBL" id="SHI20075.1"/>
    </source>
</evidence>
<evidence type="ECO:0000256" key="4">
    <source>
        <dbReference type="ARBA" id="ARBA00022475"/>
    </source>
</evidence>
<dbReference type="GO" id="GO:0055085">
    <property type="term" value="P:transmembrane transport"/>
    <property type="evidence" value="ECO:0007669"/>
    <property type="project" value="InterPro"/>
</dbReference>
<keyword evidence="10" id="KW-0735">Signal-anchor</keyword>
<dbReference type="Pfam" id="PF03544">
    <property type="entry name" value="TonB_C"/>
    <property type="match status" value="1"/>
</dbReference>
<dbReference type="GO" id="GO:0030288">
    <property type="term" value="C:outer membrane-bounded periplasmic space"/>
    <property type="evidence" value="ECO:0007669"/>
    <property type="project" value="InterPro"/>
</dbReference>
<dbReference type="STRING" id="1216006.VA7868_02388"/>
<dbReference type="SUPFAM" id="SSF74653">
    <property type="entry name" value="TolA/TonB C-terminal domain"/>
    <property type="match status" value="1"/>
</dbReference>
<dbReference type="EMBL" id="FQXZ01000023">
    <property type="protein sequence ID" value="SHI20075.1"/>
    <property type="molecule type" value="Genomic_DNA"/>
</dbReference>
<keyword evidence="3 10" id="KW-0813">Transport</keyword>
<dbReference type="AlphaFoldDB" id="A0A1M5Z764"/>
<evidence type="ECO:0000256" key="2">
    <source>
        <dbReference type="ARBA" id="ARBA00006555"/>
    </source>
</evidence>